<dbReference type="InterPro" id="IPR001000">
    <property type="entry name" value="GH10_dom"/>
</dbReference>
<evidence type="ECO:0000256" key="2">
    <source>
        <dbReference type="ARBA" id="ARBA00023277"/>
    </source>
</evidence>
<dbReference type="OrthoDB" id="9809277at2"/>
<dbReference type="InterPro" id="IPR017853">
    <property type="entry name" value="GH"/>
</dbReference>
<feature type="domain" description="GH10" evidence="6">
    <location>
        <begin position="83"/>
        <end position="381"/>
    </location>
</feature>
<organism evidence="7 8">
    <name type="scientific">Novipirellula herctigrandis</name>
    <dbReference type="NCBI Taxonomy" id="2527986"/>
    <lineage>
        <taxon>Bacteria</taxon>
        <taxon>Pseudomonadati</taxon>
        <taxon>Planctomycetota</taxon>
        <taxon>Planctomycetia</taxon>
        <taxon>Pirellulales</taxon>
        <taxon>Pirellulaceae</taxon>
        <taxon>Novipirellula</taxon>
    </lineage>
</organism>
<sequence precursor="true">MKKSCHFWCAVAFATFLSTSPALADTSDESLWKEAGARIEKHRKTDVVICVVDRDGKPVPNVPVRFEQTRHAFLFGSNIFRWQIDDANLQTMYRDRYAKLLNFATAGFYWQSYEWKPGKTKLDQTKNVARWCDENRILLKGHPLAWNHSDPKWLPDDSDAIFDLQQQRITDCITSLDGEIDTWDVVNEPTHVDRKEFVQRAPKLTRMWMDKGQIEFVKACFQTARAAGPSDTLLVNDYRVDDDYAAVIEQLVDANGKPLYDKIGIQSHQHGGTWSNHQIWAVCERFAKFGVPLHFTEVTILSGELGGRADDDQKPWPSTLEGEAYQQSEVERFYTMLYSHPAVEAITWWDFSDLRSWKNAPAGLLRADMTTKPAYHSLMRLIHNEWWTDEQLETDSDGKMFCRATYGDYKVTVTSDKGEPVSVAATVYRGRANEIVLQLP</sequence>
<evidence type="ECO:0000256" key="3">
    <source>
        <dbReference type="ARBA" id="ARBA00023326"/>
    </source>
</evidence>
<accession>A0A5C5YPB5</accession>
<dbReference type="InterPro" id="IPR044846">
    <property type="entry name" value="GH10"/>
</dbReference>
<feature type="chain" id="PRO_5022949310" description="Beta-xylanase" evidence="5">
    <location>
        <begin position="25"/>
        <end position="440"/>
    </location>
</feature>
<dbReference type="GO" id="GO:0045493">
    <property type="term" value="P:xylan catabolic process"/>
    <property type="evidence" value="ECO:0007669"/>
    <property type="project" value="UniProtKB-KW"/>
</dbReference>
<evidence type="ECO:0000313" key="7">
    <source>
        <dbReference type="EMBL" id="TWT76703.1"/>
    </source>
</evidence>
<dbReference type="PANTHER" id="PTHR31490:SF1">
    <property type="entry name" value="ENDO-1,4-BETA-XYLANASE 1"/>
    <property type="match status" value="1"/>
</dbReference>
<dbReference type="Pfam" id="PF00331">
    <property type="entry name" value="Glyco_hydro_10"/>
    <property type="match status" value="1"/>
</dbReference>
<dbReference type="Gene3D" id="3.20.20.80">
    <property type="entry name" value="Glycosidases"/>
    <property type="match status" value="1"/>
</dbReference>
<keyword evidence="2 4" id="KW-0119">Carbohydrate metabolism</keyword>
<comment type="catalytic activity">
    <reaction evidence="4">
        <text>Endohydrolysis of (1-&gt;4)-beta-D-xylosidic linkages in xylans.</text>
        <dbReference type="EC" id="3.2.1.8"/>
    </reaction>
</comment>
<dbReference type="PRINTS" id="PR00134">
    <property type="entry name" value="GLHYDRLASE10"/>
</dbReference>
<evidence type="ECO:0000256" key="4">
    <source>
        <dbReference type="RuleBase" id="RU361174"/>
    </source>
</evidence>
<feature type="signal peptide" evidence="5">
    <location>
        <begin position="1"/>
        <end position="24"/>
    </location>
</feature>
<gene>
    <name evidence="7" type="ORF">CA13_72000</name>
</gene>
<reference evidence="7 8" key="1">
    <citation type="submission" date="2019-02" db="EMBL/GenBank/DDBJ databases">
        <title>Deep-cultivation of Planctomycetes and their phenomic and genomic characterization uncovers novel biology.</title>
        <authorList>
            <person name="Wiegand S."/>
            <person name="Jogler M."/>
            <person name="Boedeker C."/>
            <person name="Pinto D."/>
            <person name="Vollmers J."/>
            <person name="Rivas-Marin E."/>
            <person name="Kohn T."/>
            <person name="Peeters S.H."/>
            <person name="Heuer A."/>
            <person name="Rast P."/>
            <person name="Oberbeckmann S."/>
            <person name="Bunk B."/>
            <person name="Jeske O."/>
            <person name="Meyerdierks A."/>
            <person name="Storesund J.E."/>
            <person name="Kallscheuer N."/>
            <person name="Luecker S."/>
            <person name="Lage O.M."/>
            <person name="Pohl T."/>
            <person name="Merkel B.J."/>
            <person name="Hornburger P."/>
            <person name="Mueller R.-W."/>
            <person name="Bruemmer F."/>
            <person name="Labrenz M."/>
            <person name="Spormann A.M."/>
            <person name="Op Den Camp H."/>
            <person name="Overmann J."/>
            <person name="Amann R."/>
            <person name="Jetten M.S.M."/>
            <person name="Mascher T."/>
            <person name="Medema M.H."/>
            <person name="Devos D.P."/>
            <person name="Kaster A.-K."/>
            <person name="Ovreas L."/>
            <person name="Rohde M."/>
            <person name="Galperin M.Y."/>
            <person name="Jogler C."/>
        </authorList>
    </citation>
    <scope>NUCLEOTIDE SEQUENCE [LARGE SCALE GENOMIC DNA]</scope>
    <source>
        <strain evidence="7 8">CA13</strain>
    </source>
</reference>
<keyword evidence="1 4" id="KW-0378">Hydrolase</keyword>
<comment type="similarity">
    <text evidence="4">Belongs to the glycosyl hydrolase 10 (cellulase F) family.</text>
</comment>
<evidence type="ECO:0000313" key="8">
    <source>
        <dbReference type="Proteomes" id="UP000315010"/>
    </source>
</evidence>
<dbReference type="EC" id="3.2.1.8" evidence="4"/>
<dbReference type="PANTHER" id="PTHR31490">
    <property type="entry name" value="GLYCOSYL HYDROLASE"/>
    <property type="match status" value="1"/>
</dbReference>
<dbReference type="SMART" id="SM00633">
    <property type="entry name" value="Glyco_10"/>
    <property type="match status" value="1"/>
</dbReference>
<keyword evidence="3 4" id="KW-0624">Polysaccharide degradation</keyword>
<keyword evidence="7" id="KW-0858">Xylan degradation</keyword>
<dbReference type="GO" id="GO:0031176">
    <property type="term" value="F:endo-1,4-beta-xylanase activity"/>
    <property type="evidence" value="ECO:0007669"/>
    <property type="project" value="UniProtKB-EC"/>
</dbReference>
<dbReference type="SUPFAM" id="SSF51445">
    <property type="entry name" value="(Trans)glycosidases"/>
    <property type="match status" value="1"/>
</dbReference>
<protein>
    <recommendedName>
        <fullName evidence="4">Beta-xylanase</fullName>
        <ecNumber evidence="4">3.2.1.8</ecNumber>
    </recommendedName>
</protein>
<proteinExistence type="inferred from homology"/>
<keyword evidence="4 7" id="KW-0326">Glycosidase</keyword>
<evidence type="ECO:0000256" key="1">
    <source>
        <dbReference type="ARBA" id="ARBA00022801"/>
    </source>
</evidence>
<evidence type="ECO:0000259" key="6">
    <source>
        <dbReference type="PROSITE" id="PS51760"/>
    </source>
</evidence>
<dbReference type="AlphaFoldDB" id="A0A5C5YPB5"/>
<comment type="caution">
    <text evidence="7">The sequence shown here is derived from an EMBL/GenBank/DDBJ whole genome shotgun (WGS) entry which is preliminary data.</text>
</comment>
<dbReference type="PROSITE" id="PS51760">
    <property type="entry name" value="GH10_2"/>
    <property type="match status" value="1"/>
</dbReference>
<dbReference type="RefSeq" id="WP_146404426.1">
    <property type="nucleotide sequence ID" value="NZ_SJPJ01000002.1"/>
</dbReference>
<keyword evidence="5" id="KW-0732">Signal</keyword>
<keyword evidence="8" id="KW-1185">Reference proteome</keyword>
<name>A0A5C5YPB5_9BACT</name>
<evidence type="ECO:0000256" key="5">
    <source>
        <dbReference type="SAM" id="SignalP"/>
    </source>
</evidence>
<dbReference type="Proteomes" id="UP000315010">
    <property type="component" value="Unassembled WGS sequence"/>
</dbReference>
<dbReference type="EMBL" id="SJPJ01000002">
    <property type="protein sequence ID" value="TWT76703.1"/>
    <property type="molecule type" value="Genomic_DNA"/>
</dbReference>